<dbReference type="InterPro" id="IPR014001">
    <property type="entry name" value="Helicase_ATP-bd"/>
</dbReference>
<dbReference type="PROSITE" id="PS51194">
    <property type="entry name" value="HELICASE_CTER"/>
    <property type="match status" value="1"/>
</dbReference>
<comment type="function">
    <text evidence="5">RNA helicase.</text>
</comment>
<dbReference type="PANTHER" id="PTHR24031">
    <property type="entry name" value="RNA HELICASE"/>
    <property type="match status" value="1"/>
</dbReference>
<dbReference type="Pfam" id="PF00271">
    <property type="entry name" value="Helicase_C"/>
    <property type="match status" value="1"/>
</dbReference>
<evidence type="ECO:0000256" key="4">
    <source>
        <dbReference type="ARBA" id="ARBA00022884"/>
    </source>
</evidence>
<keyword evidence="4 5" id="KW-0694">RNA-binding</keyword>
<dbReference type="GeneID" id="22574717"/>
<comment type="similarity">
    <text evidence="5">Belongs to the DEAD box helicase family.</text>
</comment>
<comment type="catalytic activity">
    <reaction evidence="5">
        <text>ATP + H2O = ADP + phosphate + H(+)</text>
        <dbReference type="Rhea" id="RHEA:13065"/>
        <dbReference type="ChEBI" id="CHEBI:15377"/>
        <dbReference type="ChEBI" id="CHEBI:15378"/>
        <dbReference type="ChEBI" id="CHEBI:30616"/>
        <dbReference type="ChEBI" id="CHEBI:43474"/>
        <dbReference type="ChEBI" id="CHEBI:456216"/>
        <dbReference type="EC" id="3.6.4.13"/>
    </reaction>
</comment>
<evidence type="ECO:0000256" key="5">
    <source>
        <dbReference type="RuleBase" id="RU365068"/>
    </source>
</evidence>
<sequence length="793" mass="84816">MASFETWEDCIGPAKWLSEPLQHVLSYPKPLPVQQAVIPTITRALMSGVPNDVSLTAPTGSGKTLCYLIPLVGLLTELKRGIDDNALRCLILVPTQALGQQVYRELQRLTRPSSIKVACICAEAGGAAKGSPTEVEAAEARELVRRVVLPRFGGFEELTADGCSDAGESEDVDMLSGDEGDDDEDRHCFATHQQHSARGTIVRYFSNIDVIVSTPQRLLHHLDHTRGLRLATLRLLVIDEADQVLTGNFASQVQKVNARYEFEVQQQLRRQLRQQERMCELLTGVVSSNSASPSQSSAPAAMASPNPFQLLNGSGGVNLNAFLARGGPILHKVLCSATLSSRIARISNVKLRNCSYYVLDSNGEERKEEGIASSQQATTGTCTTAYSGAVVRTQFALPPTLQEHIIFVEDTYRPAVLLKLVHALRSRIAATVAQRRAEAAARWLAAEMVADNLDDRVHREASLPCIAAAQGANAAAASSLYPNVEDRAGTGILIFCATAEEARVMSHFLAAAGVSSVIEFTTLSSEAERRRALLDRTTNAEGTEAGSDGSCVVASDALMRGIDIPNVGHVIMYHPPEAVSQYVHRAGRTARAMRPGHVHLLLSKTGPSGTQEDGEMALYKRLSQSLSRTLPVSYERSFFRFTEAPSRVGSGTAAGSSTATDAPVNAAPSASTATSTPSANGRAVSEEIGSVEWWVAQAGQFLVQSQHQLQRRWASVLESAAAAAAGKAKTTPAAREGSSTPAAIIAPRSDADANKMEASSGRKRDRSIVSNTTRMKSVTAASAGSSLTTRRHS</sequence>
<evidence type="ECO:0000259" key="9">
    <source>
        <dbReference type="PROSITE" id="PS51194"/>
    </source>
</evidence>
<feature type="domain" description="Helicase ATP-binding" evidence="7">
    <location>
        <begin position="44"/>
        <end position="357"/>
    </location>
</feature>
<dbReference type="GO" id="GO:0003723">
    <property type="term" value="F:RNA binding"/>
    <property type="evidence" value="ECO:0007669"/>
    <property type="project" value="UniProtKB-UniRule"/>
</dbReference>
<dbReference type="SMART" id="SM00490">
    <property type="entry name" value="HELICc"/>
    <property type="match status" value="1"/>
</dbReference>
<dbReference type="eggNOG" id="KOG0350">
    <property type="taxonomic scope" value="Eukaryota"/>
</dbReference>
<dbReference type="GO" id="GO:0003724">
    <property type="term" value="F:RNA helicase activity"/>
    <property type="evidence" value="ECO:0007669"/>
    <property type="project" value="UniProtKB-EC"/>
</dbReference>
<dbReference type="PROSITE" id="PS51193">
    <property type="entry name" value="HELICASE_ATP_BIND_2"/>
    <property type="match status" value="1"/>
</dbReference>
<comment type="domain">
    <text evidence="5">The Q motif is unique to and characteristic of the DEAD box family of RNA helicases and controls ATP binding and hydrolysis.</text>
</comment>
<dbReference type="GO" id="GO:0005524">
    <property type="term" value="F:ATP binding"/>
    <property type="evidence" value="ECO:0007669"/>
    <property type="project" value="UniProtKB-UniRule"/>
</dbReference>
<keyword evidence="5 10" id="KW-0347">Helicase</keyword>
<dbReference type="KEGG" id="lpan:LPMP_205050"/>
<dbReference type="InterPro" id="IPR001650">
    <property type="entry name" value="Helicase_C-like"/>
</dbReference>
<accession>A0A088RPH0</accession>
<feature type="region of interest" description="Disordered" evidence="6">
    <location>
        <begin position="726"/>
        <end position="793"/>
    </location>
</feature>
<keyword evidence="3 5" id="KW-0067">ATP-binding</keyword>
<dbReference type="InterPro" id="IPR027417">
    <property type="entry name" value="P-loop_NTPase"/>
</dbReference>
<dbReference type="eggNOG" id="KOG0347">
    <property type="taxonomic scope" value="Eukaryota"/>
</dbReference>
<dbReference type="SUPFAM" id="SSF52540">
    <property type="entry name" value="P-loop containing nucleoside triphosphate hydrolases"/>
    <property type="match status" value="1"/>
</dbReference>
<dbReference type="VEuPathDB" id="TriTrypDB:LPMP_205050"/>
<feature type="domain" description="Helicase ATP-binding" evidence="8">
    <location>
        <begin position="20"/>
        <end position="298"/>
    </location>
</feature>
<feature type="region of interest" description="Disordered" evidence="6">
    <location>
        <begin position="646"/>
        <end position="683"/>
    </location>
</feature>
<dbReference type="Proteomes" id="UP000063063">
    <property type="component" value="Chromosome 20"/>
</dbReference>
<dbReference type="EC" id="3.6.4.13" evidence="5"/>
<evidence type="ECO:0000256" key="1">
    <source>
        <dbReference type="ARBA" id="ARBA00022741"/>
    </source>
</evidence>
<dbReference type="InterPro" id="IPR011545">
    <property type="entry name" value="DEAD/DEAH_box_helicase_dom"/>
</dbReference>
<dbReference type="GO" id="GO:0016787">
    <property type="term" value="F:hydrolase activity"/>
    <property type="evidence" value="ECO:0007669"/>
    <property type="project" value="UniProtKB-KW"/>
</dbReference>
<proteinExistence type="inferred from homology"/>
<dbReference type="AlphaFoldDB" id="A0A088RPH0"/>
<keyword evidence="1 5" id="KW-0547">Nucleotide-binding</keyword>
<dbReference type="Gene3D" id="3.40.50.300">
    <property type="entry name" value="P-loop containing nucleotide triphosphate hydrolases"/>
    <property type="match status" value="2"/>
</dbReference>
<dbReference type="FunFam" id="3.40.50.300:FF:003509">
    <property type="entry name" value="Putative ATP-dependent RNA helicase"/>
    <property type="match status" value="1"/>
</dbReference>
<organism evidence="10 11">
    <name type="scientific">Leishmania panamensis</name>
    <dbReference type="NCBI Taxonomy" id="5679"/>
    <lineage>
        <taxon>Eukaryota</taxon>
        <taxon>Discoba</taxon>
        <taxon>Euglenozoa</taxon>
        <taxon>Kinetoplastea</taxon>
        <taxon>Metakinetoplastina</taxon>
        <taxon>Trypanosomatida</taxon>
        <taxon>Trypanosomatidae</taxon>
        <taxon>Leishmaniinae</taxon>
        <taxon>Leishmania</taxon>
        <taxon>Leishmania guyanensis species complex</taxon>
    </lineage>
</organism>
<dbReference type="InterPro" id="IPR014013">
    <property type="entry name" value="Helic_SF1/SF2_ATP-bd_DinG/Rad3"/>
</dbReference>
<reference evidence="10 11" key="1">
    <citation type="journal article" date="2015" name="Sci. Rep.">
        <title>The genome of Leishmania panamensis: insights into genomics of the L. (Viannia) subgenus.</title>
        <authorList>
            <person name="Llanes A."/>
            <person name="Restrepo C.M."/>
            <person name="Vecchio G.D."/>
            <person name="Anguizola F.J."/>
            <person name="Lleonart R."/>
        </authorList>
    </citation>
    <scope>NUCLEOTIDE SEQUENCE [LARGE SCALE GENOMIC DNA]</scope>
    <source>
        <strain evidence="10 11">MHOM/PA/94/PSC-1</strain>
    </source>
</reference>
<gene>
    <name evidence="10" type="ORF">LPMP_205050</name>
</gene>
<keyword evidence="2 5" id="KW-0378">Hydrolase</keyword>
<dbReference type="RefSeq" id="XP_010698704.1">
    <property type="nucleotide sequence ID" value="XM_010700402.1"/>
</dbReference>
<evidence type="ECO:0000259" key="8">
    <source>
        <dbReference type="PROSITE" id="PS51193"/>
    </source>
</evidence>
<keyword evidence="11" id="KW-1185">Reference proteome</keyword>
<protein>
    <recommendedName>
        <fullName evidence="5">ATP-dependent RNA helicase</fullName>
        <ecNumber evidence="5">3.6.4.13</ecNumber>
    </recommendedName>
</protein>
<feature type="compositionally biased region" description="Polar residues" evidence="6">
    <location>
        <begin position="768"/>
        <end position="793"/>
    </location>
</feature>
<dbReference type="OrthoDB" id="3370at2759"/>
<feature type="domain" description="Helicase C-terminal" evidence="9">
    <location>
        <begin position="476"/>
        <end position="642"/>
    </location>
</feature>
<name>A0A088RPH0_LEIPA</name>
<dbReference type="SMART" id="SM00487">
    <property type="entry name" value="DEXDc"/>
    <property type="match status" value="1"/>
</dbReference>
<evidence type="ECO:0000256" key="3">
    <source>
        <dbReference type="ARBA" id="ARBA00022840"/>
    </source>
</evidence>
<dbReference type="Pfam" id="PF00270">
    <property type="entry name" value="DEAD"/>
    <property type="match status" value="2"/>
</dbReference>
<evidence type="ECO:0000256" key="2">
    <source>
        <dbReference type="ARBA" id="ARBA00022801"/>
    </source>
</evidence>
<evidence type="ECO:0000313" key="11">
    <source>
        <dbReference type="Proteomes" id="UP000063063"/>
    </source>
</evidence>
<evidence type="ECO:0000256" key="6">
    <source>
        <dbReference type="SAM" id="MobiDB-lite"/>
    </source>
</evidence>
<evidence type="ECO:0000313" key="10">
    <source>
        <dbReference type="EMBL" id="AIN97997.1"/>
    </source>
</evidence>
<dbReference type="EMBL" id="CP009389">
    <property type="protein sequence ID" value="AIN97997.1"/>
    <property type="molecule type" value="Genomic_DNA"/>
</dbReference>
<dbReference type="PROSITE" id="PS51192">
    <property type="entry name" value="HELICASE_ATP_BIND_1"/>
    <property type="match status" value="1"/>
</dbReference>
<feature type="compositionally biased region" description="Low complexity" evidence="6">
    <location>
        <begin position="649"/>
        <end position="679"/>
    </location>
</feature>
<dbReference type="VEuPathDB" id="TriTrypDB:LPAL13_200057200"/>
<evidence type="ECO:0000259" key="7">
    <source>
        <dbReference type="PROSITE" id="PS51192"/>
    </source>
</evidence>